<dbReference type="OrthoDB" id="10067217at2759"/>
<keyword evidence="2" id="KW-1185">Reference proteome</keyword>
<comment type="caution">
    <text evidence="1">The sequence shown here is derived from an EMBL/GenBank/DDBJ whole genome shotgun (WGS) entry which is preliminary data.</text>
</comment>
<protein>
    <submittedName>
        <fullName evidence="1">Jg6142 protein</fullName>
    </submittedName>
</protein>
<dbReference type="AlphaFoldDB" id="A0A8S4QCP2"/>
<sequence>MRNALPHVPPATDDIFSVQNDRRAVGADRLGVVTTTDRLAVNSDLTNRSDDRELEEELQALERRIDTEFKSTD</sequence>
<organism evidence="1 2">
    <name type="scientific">Pararge aegeria aegeria</name>
    <dbReference type="NCBI Taxonomy" id="348720"/>
    <lineage>
        <taxon>Eukaryota</taxon>
        <taxon>Metazoa</taxon>
        <taxon>Ecdysozoa</taxon>
        <taxon>Arthropoda</taxon>
        <taxon>Hexapoda</taxon>
        <taxon>Insecta</taxon>
        <taxon>Pterygota</taxon>
        <taxon>Neoptera</taxon>
        <taxon>Endopterygota</taxon>
        <taxon>Lepidoptera</taxon>
        <taxon>Glossata</taxon>
        <taxon>Ditrysia</taxon>
        <taxon>Papilionoidea</taxon>
        <taxon>Nymphalidae</taxon>
        <taxon>Satyrinae</taxon>
        <taxon>Satyrini</taxon>
        <taxon>Parargina</taxon>
        <taxon>Pararge</taxon>
    </lineage>
</organism>
<evidence type="ECO:0000313" key="1">
    <source>
        <dbReference type="EMBL" id="CAH2208092.1"/>
    </source>
</evidence>
<reference evidence="1" key="1">
    <citation type="submission" date="2022-03" db="EMBL/GenBank/DDBJ databases">
        <authorList>
            <person name="Lindestad O."/>
        </authorList>
    </citation>
    <scope>NUCLEOTIDE SEQUENCE</scope>
</reference>
<gene>
    <name evidence="1" type="primary">jg6142</name>
    <name evidence="1" type="ORF">PAEG_LOCUS709</name>
</gene>
<accession>A0A8S4QCP2</accession>
<proteinExistence type="predicted"/>
<name>A0A8S4QCP2_9NEOP</name>
<evidence type="ECO:0000313" key="2">
    <source>
        <dbReference type="Proteomes" id="UP000838756"/>
    </source>
</evidence>
<dbReference type="Proteomes" id="UP000838756">
    <property type="component" value="Unassembled WGS sequence"/>
</dbReference>
<dbReference type="EMBL" id="CAKXAJ010002222">
    <property type="protein sequence ID" value="CAH2208092.1"/>
    <property type="molecule type" value="Genomic_DNA"/>
</dbReference>